<keyword evidence="2" id="KW-1133">Transmembrane helix</keyword>
<dbReference type="AlphaFoldDB" id="K6VZM8"/>
<accession>K6VZM8</accession>
<name>K6VZM8_9ACTN</name>
<evidence type="ECO:0000313" key="4">
    <source>
        <dbReference type="Proteomes" id="UP000035058"/>
    </source>
</evidence>
<comment type="caution">
    <text evidence="3">The sequence shown here is derived from an EMBL/GenBank/DDBJ whole genome shotgun (WGS) entry which is preliminary data.</text>
</comment>
<proteinExistence type="predicted"/>
<feature type="transmembrane region" description="Helical" evidence="2">
    <location>
        <begin position="80"/>
        <end position="100"/>
    </location>
</feature>
<evidence type="ECO:0000313" key="3">
    <source>
        <dbReference type="EMBL" id="GAC01724.1"/>
    </source>
</evidence>
<feature type="transmembrane region" description="Helical" evidence="2">
    <location>
        <begin position="30"/>
        <end position="49"/>
    </location>
</feature>
<feature type="compositionally biased region" description="Polar residues" evidence="1">
    <location>
        <begin position="1"/>
        <end position="10"/>
    </location>
</feature>
<dbReference type="EMBL" id="BAHE01000032">
    <property type="protein sequence ID" value="GAC01724.1"/>
    <property type="molecule type" value="Genomic_DNA"/>
</dbReference>
<evidence type="ECO:0000256" key="1">
    <source>
        <dbReference type="SAM" id="MobiDB-lite"/>
    </source>
</evidence>
<evidence type="ECO:0000256" key="2">
    <source>
        <dbReference type="SAM" id="Phobius"/>
    </source>
</evidence>
<reference evidence="3 4" key="1">
    <citation type="submission" date="2012-08" db="EMBL/GenBank/DDBJ databases">
        <title>Whole genome shotgun sequence of Gordonia namibiensis NBRC 108229.</title>
        <authorList>
            <person name="Isaki-Nakamura S."/>
            <person name="Hosoyama A."/>
            <person name="Tsuchikane K."/>
            <person name="Katsumata H."/>
            <person name="Baba S."/>
            <person name="Yamazaki S."/>
            <person name="Fujita N."/>
        </authorList>
    </citation>
    <scope>NUCLEOTIDE SEQUENCE [LARGE SCALE GENOMIC DNA]</scope>
    <source>
        <strain evidence="3 4">NBRC 108229</strain>
    </source>
</reference>
<keyword evidence="2" id="KW-0812">Transmembrane</keyword>
<protein>
    <recommendedName>
        <fullName evidence="5">Alkaline shock response membrane anchor protein AmaP</fullName>
    </recommendedName>
</protein>
<sequence>MTQTSTQTESLRAESGTATRPFAPAQHPGAAIAGAVLGVALIGVGVTAIRDIAVRAEWLDGREWSRTAADWIAELSWQDWMWPAAAGLLVVGLALAWIAVKPRQRSHLRLAAPGLWTRPGDLARRCSAAVTELPGVYDADTIVTRRKVKAIVQGRSSVADRDLIASTLTDVVSVLESPPRVVVRLRFRDGRKVR</sequence>
<dbReference type="Proteomes" id="UP000035058">
    <property type="component" value="Unassembled WGS sequence"/>
</dbReference>
<organism evidence="3 4">
    <name type="scientific">Gordonia namibiensis NBRC 108229</name>
    <dbReference type="NCBI Taxonomy" id="1208314"/>
    <lineage>
        <taxon>Bacteria</taxon>
        <taxon>Bacillati</taxon>
        <taxon>Actinomycetota</taxon>
        <taxon>Actinomycetes</taxon>
        <taxon>Mycobacteriales</taxon>
        <taxon>Gordoniaceae</taxon>
        <taxon>Gordonia</taxon>
    </lineage>
</organism>
<gene>
    <name evidence="3" type="ORF">GONAM_32_00480</name>
</gene>
<keyword evidence="2" id="KW-0472">Membrane</keyword>
<dbReference type="RefSeq" id="WP_006867885.1">
    <property type="nucleotide sequence ID" value="NZ_BAHE01000032.1"/>
</dbReference>
<feature type="region of interest" description="Disordered" evidence="1">
    <location>
        <begin position="1"/>
        <end position="22"/>
    </location>
</feature>
<keyword evidence="4" id="KW-1185">Reference proteome</keyword>
<evidence type="ECO:0008006" key="5">
    <source>
        <dbReference type="Google" id="ProtNLM"/>
    </source>
</evidence>